<dbReference type="OrthoDB" id="9815116at2"/>
<evidence type="ECO:0000313" key="5">
    <source>
        <dbReference type="Proteomes" id="UP000254134"/>
    </source>
</evidence>
<sequence length="328" mass="35186">MGFVRLLPRSASRTESAVLEAELERAPEVPVSDLLSEPPEPAQDAVVSAAAPVLTPAPVQVPAPVAAVPGATGTRVIVLANQKGGVAKTTTTINLGVAFKEMGYRVLLVDLDPQGNLTMSLGLNPDTIETSMFDVLVRKIPISDVIARREVDLAVASIDLAGAELALAALIGRERSLEKALVEVRDRYDFILVDTPPSLGLLTINAFVAATGVIVPVQCEYLSLRGLVQLENTLAMVRENLNPRVGVEGIVPTMYDGRTLHAREAVEILEENFGDLVYRTRIRKTVRYAEAPVKGSSVLKYDPAGAAAEAYRELAREVLHGTQAREHA</sequence>
<comment type="similarity">
    <text evidence="1">Belongs to the ParA family.</text>
</comment>
<evidence type="ECO:0000259" key="3">
    <source>
        <dbReference type="Pfam" id="PF13614"/>
    </source>
</evidence>
<dbReference type="InterPro" id="IPR025669">
    <property type="entry name" value="AAA_dom"/>
</dbReference>
<keyword evidence="5" id="KW-1185">Reference proteome</keyword>
<evidence type="ECO:0000256" key="2">
    <source>
        <dbReference type="ARBA" id="ARBA00059092"/>
    </source>
</evidence>
<dbReference type="Pfam" id="PF13614">
    <property type="entry name" value="AAA_31"/>
    <property type="match status" value="1"/>
</dbReference>
<dbReference type="CDD" id="cd02042">
    <property type="entry name" value="ParAB_family"/>
    <property type="match status" value="1"/>
</dbReference>
<reference evidence="5" key="2">
    <citation type="journal article" date="2019" name="MicrobiologyOpen">
        <title>High-quality draft genome sequence of Gaiella occulta isolated from a 150 meter deep mineral water borehole and comparison with the genome sequences of other deep-branching lineages of the phylum Actinobacteria.</title>
        <authorList>
            <person name="Severino R."/>
            <person name="Froufe H.J.C."/>
            <person name="Barroso C."/>
            <person name="Albuquerque L."/>
            <person name="Lobo-da-Cunha A."/>
            <person name="da Costa M.S."/>
            <person name="Egas C."/>
        </authorList>
    </citation>
    <scope>NUCLEOTIDE SEQUENCE [LARGE SCALE GENOMIC DNA]</scope>
    <source>
        <strain evidence="5">F2-233</strain>
    </source>
</reference>
<reference evidence="4 5" key="1">
    <citation type="submission" date="2018-07" db="EMBL/GenBank/DDBJ databases">
        <title>High-quality-draft genome sequence of Gaiella occulta.</title>
        <authorList>
            <person name="Severino R."/>
            <person name="Froufe H.J.C."/>
            <person name="Rainey F.A."/>
            <person name="Barroso C."/>
            <person name="Albuquerque L."/>
            <person name="Lobo-Da-Cunha A."/>
            <person name="Da Costa M.S."/>
            <person name="Egas C."/>
        </authorList>
    </citation>
    <scope>NUCLEOTIDE SEQUENCE [LARGE SCALE GENOMIC DNA]</scope>
    <source>
        <strain evidence="4 5">F2-233</strain>
    </source>
</reference>
<comment type="function">
    <text evidence="2">May play a role in septum formation.</text>
</comment>
<name>A0A7M2Z1E2_9ACTN</name>
<dbReference type="Gene3D" id="3.40.50.300">
    <property type="entry name" value="P-loop containing nucleotide triphosphate hydrolases"/>
    <property type="match status" value="1"/>
</dbReference>
<dbReference type="SUPFAM" id="SSF52540">
    <property type="entry name" value="P-loop containing nucleoside triphosphate hydrolases"/>
    <property type="match status" value="1"/>
</dbReference>
<dbReference type="AlphaFoldDB" id="A0A7M2Z1E2"/>
<organism evidence="4 5">
    <name type="scientific">Gaiella occulta</name>
    <dbReference type="NCBI Taxonomy" id="1002870"/>
    <lineage>
        <taxon>Bacteria</taxon>
        <taxon>Bacillati</taxon>
        <taxon>Actinomycetota</taxon>
        <taxon>Thermoleophilia</taxon>
        <taxon>Gaiellales</taxon>
        <taxon>Gaiellaceae</taxon>
        <taxon>Gaiella</taxon>
    </lineage>
</organism>
<accession>A0A7M2Z1E2</accession>
<proteinExistence type="inferred from homology"/>
<dbReference type="InterPro" id="IPR050678">
    <property type="entry name" value="DNA_Partitioning_ATPase"/>
</dbReference>
<dbReference type="EMBL" id="QQZY01000002">
    <property type="protein sequence ID" value="RDI75472.1"/>
    <property type="molecule type" value="Genomic_DNA"/>
</dbReference>
<gene>
    <name evidence="4" type="ORF">Gocc_1270</name>
</gene>
<feature type="domain" description="AAA" evidence="3">
    <location>
        <begin position="75"/>
        <end position="245"/>
    </location>
</feature>
<protein>
    <submittedName>
        <fullName evidence="4">ATPases involved in chromosome partitioning</fullName>
    </submittedName>
</protein>
<dbReference type="PANTHER" id="PTHR13696">
    <property type="entry name" value="P-LOOP CONTAINING NUCLEOSIDE TRIPHOSPHATE HYDROLASE"/>
    <property type="match status" value="1"/>
</dbReference>
<dbReference type="InterPro" id="IPR027417">
    <property type="entry name" value="P-loop_NTPase"/>
</dbReference>
<comment type="caution">
    <text evidence="4">The sequence shown here is derived from an EMBL/GenBank/DDBJ whole genome shotgun (WGS) entry which is preliminary data.</text>
</comment>
<dbReference type="PANTHER" id="PTHR13696:SF99">
    <property type="entry name" value="COBYRINIC ACID AC-DIAMIDE SYNTHASE"/>
    <property type="match status" value="1"/>
</dbReference>
<dbReference type="RefSeq" id="WP_114795670.1">
    <property type="nucleotide sequence ID" value="NZ_QQZY01000002.1"/>
</dbReference>
<evidence type="ECO:0000256" key="1">
    <source>
        <dbReference type="ARBA" id="ARBA00006976"/>
    </source>
</evidence>
<evidence type="ECO:0000313" key="4">
    <source>
        <dbReference type="EMBL" id="RDI75472.1"/>
    </source>
</evidence>
<dbReference type="FunFam" id="3.40.50.300:FF:000285">
    <property type="entry name" value="Sporulation initiation inhibitor Soj"/>
    <property type="match status" value="1"/>
</dbReference>
<dbReference type="Proteomes" id="UP000254134">
    <property type="component" value="Unassembled WGS sequence"/>
</dbReference>